<organism evidence="2 3">
    <name type="scientific">Arachis hypogaea</name>
    <name type="common">Peanut</name>
    <dbReference type="NCBI Taxonomy" id="3818"/>
    <lineage>
        <taxon>Eukaryota</taxon>
        <taxon>Viridiplantae</taxon>
        <taxon>Streptophyta</taxon>
        <taxon>Embryophyta</taxon>
        <taxon>Tracheophyta</taxon>
        <taxon>Spermatophyta</taxon>
        <taxon>Magnoliopsida</taxon>
        <taxon>eudicotyledons</taxon>
        <taxon>Gunneridae</taxon>
        <taxon>Pentapetalae</taxon>
        <taxon>rosids</taxon>
        <taxon>fabids</taxon>
        <taxon>Fabales</taxon>
        <taxon>Fabaceae</taxon>
        <taxon>Papilionoideae</taxon>
        <taxon>50 kb inversion clade</taxon>
        <taxon>dalbergioids sensu lato</taxon>
        <taxon>Dalbergieae</taxon>
        <taxon>Pterocarpus clade</taxon>
        <taxon>Arachis</taxon>
    </lineage>
</organism>
<keyword evidence="1" id="KW-1133">Transmembrane helix</keyword>
<evidence type="ECO:0000256" key="1">
    <source>
        <dbReference type="SAM" id="Phobius"/>
    </source>
</evidence>
<name>A0A444ZG79_ARAHY</name>
<keyword evidence="1" id="KW-0472">Membrane</keyword>
<gene>
    <name evidence="2" type="ORF">Ahy_B04g070322</name>
</gene>
<protein>
    <recommendedName>
        <fullName evidence="4">Transmembrane protein</fullName>
    </recommendedName>
</protein>
<dbReference type="Proteomes" id="UP000289738">
    <property type="component" value="Chromosome B04"/>
</dbReference>
<feature type="transmembrane region" description="Helical" evidence="1">
    <location>
        <begin position="103"/>
        <end position="124"/>
    </location>
</feature>
<proteinExistence type="predicted"/>
<dbReference type="AlphaFoldDB" id="A0A444ZG79"/>
<evidence type="ECO:0008006" key="4">
    <source>
        <dbReference type="Google" id="ProtNLM"/>
    </source>
</evidence>
<keyword evidence="3" id="KW-1185">Reference proteome</keyword>
<dbReference type="EMBL" id="SDMP01000014">
    <property type="protein sequence ID" value="RYR13207.1"/>
    <property type="molecule type" value="Genomic_DNA"/>
</dbReference>
<sequence>MPRLWNTKLDSGSYGERPVPASVQLRQIILLHEGKARDAHHPPSSLLHLSSATNLSLNHYSFCHRCCHCISSFIQICRRCYVSSFVHICDCRLSPLRSTQDRLSLFLFESAIAAFLSTSVLLLLQICSSVTFSSPFVFLFSFEK</sequence>
<keyword evidence="1" id="KW-0812">Transmembrane</keyword>
<evidence type="ECO:0000313" key="3">
    <source>
        <dbReference type="Proteomes" id="UP000289738"/>
    </source>
</evidence>
<accession>A0A444ZG79</accession>
<evidence type="ECO:0000313" key="2">
    <source>
        <dbReference type="EMBL" id="RYR13207.1"/>
    </source>
</evidence>
<comment type="caution">
    <text evidence="2">The sequence shown here is derived from an EMBL/GenBank/DDBJ whole genome shotgun (WGS) entry which is preliminary data.</text>
</comment>
<reference evidence="2 3" key="1">
    <citation type="submission" date="2019-01" db="EMBL/GenBank/DDBJ databases">
        <title>Sequencing of cultivated peanut Arachis hypogaea provides insights into genome evolution and oil improvement.</title>
        <authorList>
            <person name="Chen X."/>
        </authorList>
    </citation>
    <scope>NUCLEOTIDE SEQUENCE [LARGE SCALE GENOMIC DNA]</scope>
    <source>
        <strain evidence="3">cv. Fuhuasheng</strain>
        <tissue evidence="2">Leaves</tissue>
    </source>
</reference>